<dbReference type="AlphaFoldDB" id="A0A9D4AIG7"/>
<comment type="caution">
    <text evidence="3">The sequence shown here is derived from an EMBL/GenBank/DDBJ whole genome shotgun (WGS) entry which is preliminary data.</text>
</comment>
<keyword evidence="4" id="KW-1185">Reference proteome</keyword>
<name>A0A9D4AIG7_9ROSI</name>
<feature type="region of interest" description="Disordered" evidence="1">
    <location>
        <begin position="1"/>
        <end position="30"/>
    </location>
</feature>
<accession>A0A9D4AIG7</accession>
<evidence type="ECO:0000256" key="1">
    <source>
        <dbReference type="SAM" id="MobiDB-lite"/>
    </source>
</evidence>
<gene>
    <name evidence="3" type="ORF">J1N35_005279</name>
</gene>
<evidence type="ECO:0000259" key="2">
    <source>
        <dbReference type="Pfam" id="PF12215"/>
    </source>
</evidence>
<dbReference type="InterPro" id="IPR052566">
    <property type="entry name" value="Non-lysos_glucosylceramidase"/>
</dbReference>
<dbReference type="GO" id="GO:0008422">
    <property type="term" value="F:beta-glucosidase activity"/>
    <property type="evidence" value="ECO:0007669"/>
    <property type="project" value="TreeGrafter"/>
</dbReference>
<sequence length="327" mass="36023">MSERTLMGNGLDEGDTDASHHSVKKVDPGKPASLTWKRKLNGEGCVPSMFTLTFRQKLQMAPIGITLFQHIREQSSNGRRGFIDPFVNRYITSSDGVPLGGVGAGSIGRSYKGEFQSWQLFPRICEDNPVLSNQFSVFVSRTSGKKYSSVLCPASPHLVKENAVSGIGSWDWNLKGNKSTYHALYPRAWTVYEGEPDPALKVVCRQISLFIPDNYKESSFPVSVFTFSLYNTGKATADVTLLFTWANSVGGVSEFSGRHSNSKIMMKDGVHCILLHHETADTQPPLTFAIAAQESEGVQISERPCFFISGDSPGITAKQMWQGIKQI</sequence>
<dbReference type="Proteomes" id="UP000828251">
    <property type="component" value="Unassembled WGS sequence"/>
</dbReference>
<dbReference type="PANTHER" id="PTHR12654">
    <property type="entry name" value="BILE ACID BETA-GLUCOSIDASE-RELATED"/>
    <property type="match status" value="1"/>
</dbReference>
<evidence type="ECO:0000313" key="4">
    <source>
        <dbReference type="Proteomes" id="UP000828251"/>
    </source>
</evidence>
<proteinExistence type="predicted"/>
<dbReference type="Pfam" id="PF12215">
    <property type="entry name" value="Glyco_hydr_116N"/>
    <property type="match status" value="1"/>
</dbReference>
<protein>
    <recommendedName>
        <fullName evidence="2">Glycosyl-hydrolase family 116 N-terminal domain-containing protein</fullName>
    </recommendedName>
</protein>
<dbReference type="PANTHER" id="PTHR12654:SF3">
    <property type="entry name" value="NON-LYSOSOMAL GLUCOSYLCERAMIDASE"/>
    <property type="match status" value="1"/>
</dbReference>
<dbReference type="OrthoDB" id="730489at2759"/>
<feature type="compositionally biased region" description="Basic and acidic residues" evidence="1">
    <location>
        <begin position="17"/>
        <end position="28"/>
    </location>
</feature>
<dbReference type="EMBL" id="JAIQCV010000002">
    <property type="protein sequence ID" value="KAH1122119.1"/>
    <property type="molecule type" value="Genomic_DNA"/>
</dbReference>
<feature type="domain" description="Glycosyl-hydrolase family 116 N-terminal" evidence="2">
    <location>
        <begin position="96"/>
        <end position="326"/>
    </location>
</feature>
<organism evidence="3 4">
    <name type="scientific">Gossypium stocksii</name>
    <dbReference type="NCBI Taxonomy" id="47602"/>
    <lineage>
        <taxon>Eukaryota</taxon>
        <taxon>Viridiplantae</taxon>
        <taxon>Streptophyta</taxon>
        <taxon>Embryophyta</taxon>
        <taxon>Tracheophyta</taxon>
        <taxon>Spermatophyta</taxon>
        <taxon>Magnoliopsida</taxon>
        <taxon>eudicotyledons</taxon>
        <taxon>Gunneridae</taxon>
        <taxon>Pentapetalae</taxon>
        <taxon>rosids</taxon>
        <taxon>malvids</taxon>
        <taxon>Malvales</taxon>
        <taxon>Malvaceae</taxon>
        <taxon>Malvoideae</taxon>
        <taxon>Gossypium</taxon>
    </lineage>
</organism>
<dbReference type="InterPro" id="IPR024462">
    <property type="entry name" value="GH116_N"/>
</dbReference>
<reference evidence="3 4" key="1">
    <citation type="journal article" date="2021" name="Plant Biotechnol. J.">
        <title>Multi-omics assisted identification of the key and species-specific regulatory components of drought-tolerant mechanisms in Gossypium stocksii.</title>
        <authorList>
            <person name="Yu D."/>
            <person name="Ke L."/>
            <person name="Zhang D."/>
            <person name="Wu Y."/>
            <person name="Sun Y."/>
            <person name="Mei J."/>
            <person name="Sun J."/>
            <person name="Sun Y."/>
        </authorList>
    </citation>
    <scope>NUCLEOTIDE SEQUENCE [LARGE SCALE GENOMIC DNA]</scope>
    <source>
        <strain evidence="4">cv. E1</strain>
        <tissue evidence="3">Leaf</tissue>
    </source>
</reference>
<evidence type="ECO:0000313" key="3">
    <source>
        <dbReference type="EMBL" id="KAH1122119.1"/>
    </source>
</evidence>